<dbReference type="Pfam" id="PF00486">
    <property type="entry name" value="Trans_reg_C"/>
    <property type="match status" value="1"/>
</dbReference>
<feature type="domain" description="OmpR/PhoB-type" evidence="4">
    <location>
        <begin position="9"/>
        <end position="113"/>
    </location>
</feature>
<evidence type="ECO:0000313" key="6">
    <source>
        <dbReference type="Proteomes" id="UP000235828"/>
    </source>
</evidence>
<keyword evidence="1 2" id="KW-0238">DNA-binding</keyword>
<dbReference type="AlphaFoldDB" id="A0A2N8ZLG3"/>
<dbReference type="SUPFAM" id="SSF46894">
    <property type="entry name" value="C-terminal effector domain of the bipartite response regulators"/>
    <property type="match status" value="1"/>
</dbReference>
<dbReference type="PROSITE" id="PS51755">
    <property type="entry name" value="OMPR_PHOB"/>
    <property type="match status" value="1"/>
</dbReference>
<evidence type="ECO:0000256" key="3">
    <source>
        <dbReference type="SAM" id="Phobius"/>
    </source>
</evidence>
<name>A0A2N8ZLG3_9VIBR</name>
<dbReference type="CDD" id="cd00383">
    <property type="entry name" value="trans_reg_C"/>
    <property type="match status" value="1"/>
</dbReference>
<dbReference type="GO" id="GO:0003677">
    <property type="term" value="F:DNA binding"/>
    <property type="evidence" value="ECO:0007669"/>
    <property type="project" value="UniProtKB-UniRule"/>
</dbReference>
<accession>A0A2N8ZLG3</accession>
<dbReference type="RefSeq" id="WP_102524913.1">
    <property type="nucleotide sequence ID" value="NZ_LT960612.1"/>
</dbReference>
<dbReference type="SMART" id="SM00862">
    <property type="entry name" value="Trans_reg_C"/>
    <property type="match status" value="1"/>
</dbReference>
<dbReference type="GO" id="GO:0006355">
    <property type="term" value="P:regulation of DNA-templated transcription"/>
    <property type="evidence" value="ECO:0007669"/>
    <property type="project" value="InterPro"/>
</dbReference>
<gene>
    <name evidence="5" type="ORF">VTAP4600_B1127</name>
</gene>
<dbReference type="Proteomes" id="UP000235828">
    <property type="component" value="Chromosome B"/>
</dbReference>
<organism evidence="5 6">
    <name type="scientific">Vibrio tapetis subsp. tapetis</name>
    <dbReference type="NCBI Taxonomy" id="1671868"/>
    <lineage>
        <taxon>Bacteria</taxon>
        <taxon>Pseudomonadati</taxon>
        <taxon>Pseudomonadota</taxon>
        <taxon>Gammaproteobacteria</taxon>
        <taxon>Vibrionales</taxon>
        <taxon>Vibrionaceae</taxon>
        <taxon>Vibrio</taxon>
    </lineage>
</organism>
<evidence type="ECO:0000256" key="1">
    <source>
        <dbReference type="ARBA" id="ARBA00023125"/>
    </source>
</evidence>
<reference evidence="5 6" key="1">
    <citation type="submission" date="2017-10" db="EMBL/GenBank/DDBJ databases">
        <authorList>
            <person name="Banno H."/>
            <person name="Chua N.-H."/>
        </authorList>
    </citation>
    <scope>NUCLEOTIDE SEQUENCE [LARGE SCALE GENOMIC DNA]</scope>
    <source>
        <strain evidence="5">Vibrio tapetis CECT4600</strain>
    </source>
</reference>
<evidence type="ECO:0000256" key="2">
    <source>
        <dbReference type="PROSITE-ProRule" id="PRU01091"/>
    </source>
</evidence>
<dbReference type="InterPro" id="IPR016032">
    <property type="entry name" value="Sig_transdc_resp-reg_C-effctor"/>
</dbReference>
<dbReference type="EMBL" id="LT960612">
    <property type="protein sequence ID" value="SON52738.1"/>
    <property type="molecule type" value="Genomic_DNA"/>
</dbReference>
<keyword evidence="3" id="KW-0812">Transmembrane</keyword>
<protein>
    <recommendedName>
        <fullName evidence="4">OmpR/PhoB-type domain-containing protein</fullName>
    </recommendedName>
</protein>
<feature type="DNA-binding region" description="OmpR/PhoB-type" evidence="2">
    <location>
        <begin position="9"/>
        <end position="113"/>
    </location>
</feature>
<sequence>MIKEMNITKQRFKLNKRYHYDSDDMTLASVELNNENSIILNKNENALMIHLLSNYPNIVYRQDMLKYIWRERHVGENSLNVVVSQLRTKLKQVDPELKNCLVTAQGEGYRWRGDVENISQQDGFLPTAGEKISNSQKIPLSSFPIASHYSMMFLSICLVIAILLYR</sequence>
<keyword evidence="3" id="KW-0472">Membrane</keyword>
<dbReference type="InterPro" id="IPR036388">
    <property type="entry name" value="WH-like_DNA-bd_sf"/>
</dbReference>
<dbReference type="GO" id="GO:0000160">
    <property type="term" value="P:phosphorelay signal transduction system"/>
    <property type="evidence" value="ECO:0007669"/>
    <property type="project" value="InterPro"/>
</dbReference>
<dbReference type="Gene3D" id="1.10.10.10">
    <property type="entry name" value="Winged helix-like DNA-binding domain superfamily/Winged helix DNA-binding domain"/>
    <property type="match status" value="1"/>
</dbReference>
<dbReference type="KEGG" id="vta:B1127"/>
<dbReference type="OrthoDB" id="5932494at2"/>
<dbReference type="InterPro" id="IPR001867">
    <property type="entry name" value="OmpR/PhoB-type_DNA-bd"/>
</dbReference>
<evidence type="ECO:0000313" key="5">
    <source>
        <dbReference type="EMBL" id="SON52738.1"/>
    </source>
</evidence>
<keyword evidence="6" id="KW-1185">Reference proteome</keyword>
<evidence type="ECO:0000259" key="4">
    <source>
        <dbReference type="PROSITE" id="PS51755"/>
    </source>
</evidence>
<feature type="transmembrane region" description="Helical" evidence="3">
    <location>
        <begin position="146"/>
        <end position="165"/>
    </location>
</feature>
<keyword evidence="3" id="KW-1133">Transmembrane helix</keyword>
<proteinExistence type="predicted"/>